<proteinExistence type="predicted"/>
<evidence type="ECO:0000313" key="3">
    <source>
        <dbReference type="Proteomes" id="UP000002059"/>
    </source>
</evidence>
<feature type="compositionally biased region" description="Basic and acidic residues" evidence="1">
    <location>
        <begin position="18"/>
        <end position="29"/>
    </location>
</feature>
<protein>
    <submittedName>
        <fullName evidence="2">Uncharacterized protein</fullName>
    </submittedName>
</protein>
<dbReference type="AlphaFoldDB" id="A0A0A2V758"/>
<dbReference type="EMBL" id="KN293994">
    <property type="protein sequence ID" value="KGQ01955.1"/>
    <property type="molecule type" value="Genomic_DNA"/>
</dbReference>
<keyword evidence="3" id="KW-1185">Reference proteome</keyword>
<dbReference type="VEuPathDB" id="FungiDB:PAAG_11348"/>
<feature type="region of interest" description="Disordered" evidence="1">
    <location>
        <begin position="1"/>
        <end position="59"/>
    </location>
</feature>
<sequence>MIISTDSTFVPPALGNGDNRDNETFKSIHDSNGAWDHAIVGFDPGTKEANITPRPGEGE</sequence>
<evidence type="ECO:0000256" key="1">
    <source>
        <dbReference type="SAM" id="MobiDB-lite"/>
    </source>
</evidence>
<dbReference type="RefSeq" id="XP_015703435.1">
    <property type="nucleotide sequence ID" value="XM_015847013.1"/>
</dbReference>
<gene>
    <name evidence="2" type="ORF">PAAG_11348</name>
</gene>
<name>A0A0A2V758_PARBA</name>
<accession>A0A0A2V758</accession>
<dbReference type="KEGG" id="pbl:PAAG_11348"/>
<dbReference type="GeneID" id="26970381"/>
<dbReference type="HOGENOM" id="CLU_2961427_0_0_1"/>
<evidence type="ECO:0000313" key="2">
    <source>
        <dbReference type="EMBL" id="KGQ01955.1"/>
    </source>
</evidence>
<reference evidence="2 3" key="1">
    <citation type="journal article" date="2011" name="PLoS Genet.">
        <title>Comparative genomic analysis of human fungal pathogens causing paracoccidioidomycosis.</title>
        <authorList>
            <person name="Desjardins C.A."/>
            <person name="Champion M.D."/>
            <person name="Holder J.W."/>
            <person name="Muszewska A."/>
            <person name="Goldberg J."/>
            <person name="Bailao A.M."/>
            <person name="Brigido M.M."/>
            <person name="Ferreira M.E."/>
            <person name="Garcia A.M."/>
            <person name="Grynberg M."/>
            <person name="Gujja S."/>
            <person name="Heiman D.I."/>
            <person name="Henn M.R."/>
            <person name="Kodira C.D."/>
            <person name="Leon-Narvaez H."/>
            <person name="Longo L.V."/>
            <person name="Ma L.J."/>
            <person name="Malavazi I."/>
            <person name="Matsuo A.L."/>
            <person name="Morais F.V."/>
            <person name="Pereira M."/>
            <person name="Rodriguez-Brito S."/>
            <person name="Sakthikumar S."/>
            <person name="Salem-Izacc S.M."/>
            <person name="Sykes S.M."/>
            <person name="Teixeira M.M."/>
            <person name="Vallejo M.C."/>
            <person name="Walter M.E."/>
            <person name="Yandava C."/>
            <person name="Young S."/>
            <person name="Zeng Q."/>
            <person name="Zucker J."/>
            <person name="Felipe M.S."/>
            <person name="Goldman G.H."/>
            <person name="Haas B.J."/>
            <person name="McEwen J.G."/>
            <person name="Nino-Vega G."/>
            <person name="Puccia R."/>
            <person name="San-Blas G."/>
            <person name="Soares C.M."/>
            <person name="Birren B.W."/>
            <person name="Cuomo C.A."/>
        </authorList>
    </citation>
    <scope>NUCLEOTIDE SEQUENCE [LARGE SCALE GENOMIC DNA]</scope>
    <source>
        <strain evidence="3">ATCC MYA-826 / Pb01</strain>
    </source>
</reference>
<organism evidence="2 3">
    <name type="scientific">Paracoccidioides lutzii (strain ATCC MYA-826 / Pb01)</name>
    <name type="common">Paracoccidioides brasiliensis</name>
    <dbReference type="NCBI Taxonomy" id="502779"/>
    <lineage>
        <taxon>Eukaryota</taxon>
        <taxon>Fungi</taxon>
        <taxon>Dikarya</taxon>
        <taxon>Ascomycota</taxon>
        <taxon>Pezizomycotina</taxon>
        <taxon>Eurotiomycetes</taxon>
        <taxon>Eurotiomycetidae</taxon>
        <taxon>Onygenales</taxon>
        <taxon>Ajellomycetaceae</taxon>
        <taxon>Paracoccidioides</taxon>
    </lineage>
</organism>
<dbReference type="Proteomes" id="UP000002059">
    <property type="component" value="Partially assembled WGS sequence"/>
</dbReference>